<keyword evidence="2" id="KW-1185">Reference proteome</keyword>
<name>A0AAV4WPM4_9ARAC</name>
<organism evidence="1 2">
    <name type="scientific">Caerostris darwini</name>
    <dbReference type="NCBI Taxonomy" id="1538125"/>
    <lineage>
        <taxon>Eukaryota</taxon>
        <taxon>Metazoa</taxon>
        <taxon>Ecdysozoa</taxon>
        <taxon>Arthropoda</taxon>
        <taxon>Chelicerata</taxon>
        <taxon>Arachnida</taxon>
        <taxon>Araneae</taxon>
        <taxon>Araneomorphae</taxon>
        <taxon>Entelegynae</taxon>
        <taxon>Araneoidea</taxon>
        <taxon>Araneidae</taxon>
        <taxon>Caerostris</taxon>
    </lineage>
</organism>
<comment type="caution">
    <text evidence="1">The sequence shown here is derived from an EMBL/GenBank/DDBJ whole genome shotgun (WGS) entry which is preliminary data.</text>
</comment>
<protein>
    <submittedName>
        <fullName evidence="1">Uncharacterized protein</fullName>
    </submittedName>
</protein>
<dbReference type="AlphaFoldDB" id="A0AAV4WPM4"/>
<reference evidence="1 2" key="1">
    <citation type="submission" date="2021-06" db="EMBL/GenBank/DDBJ databases">
        <title>Caerostris darwini draft genome.</title>
        <authorList>
            <person name="Kono N."/>
            <person name="Arakawa K."/>
        </authorList>
    </citation>
    <scope>NUCLEOTIDE SEQUENCE [LARGE SCALE GENOMIC DNA]</scope>
</reference>
<dbReference type="Proteomes" id="UP001054837">
    <property type="component" value="Unassembled WGS sequence"/>
</dbReference>
<evidence type="ECO:0000313" key="2">
    <source>
        <dbReference type="Proteomes" id="UP001054837"/>
    </source>
</evidence>
<proteinExistence type="predicted"/>
<evidence type="ECO:0000313" key="1">
    <source>
        <dbReference type="EMBL" id="GIY83475.1"/>
    </source>
</evidence>
<accession>A0AAV4WPM4</accession>
<dbReference type="EMBL" id="BPLQ01014830">
    <property type="protein sequence ID" value="GIY83475.1"/>
    <property type="molecule type" value="Genomic_DNA"/>
</dbReference>
<sequence>MLKWTKVLMEFYRISVSQSQKPIFPISFRGLIWPVLLMDQVYIYSLLQCLQLQRAVPPENLLNCKNGRTFSYLEKRVEEENKKKRLQREKHTPANKDL</sequence>
<gene>
    <name evidence="1" type="ORF">CDAR_221371</name>
</gene>